<protein>
    <submittedName>
        <fullName evidence="2">Uncharacterized protein</fullName>
    </submittedName>
</protein>
<name>A0A822XNY6_NELNU</name>
<dbReference type="EMBL" id="DUZY01000001">
    <property type="protein sequence ID" value="DAD20911.1"/>
    <property type="molecule type" value="Genomic_DNA"/>
</dbReference>
<keyword evidence="1" id="KW-1133">Transmembrane helix</keyword>
<sequence length="85" mass="9985">MHMSFLNIWELLTMDFCGVGFHLTSLGFAYLLFSKICTLSLEISCLFHHSCEVLYSFGYSSCLKIRRRFECFEWFGYSNLNCILV</sequence>
<organism evidence="2 3">
    <name type="scientific">Nelumbo nucifera</name>
    <name type="common">Sacred lotus</name>
    <dbReference type="NCBI Taxonomy" id="4432"/>
    <lineage>
        <taxon>Eukaryota</taxon>
        <taxon>Viridiplantae</taxon>
        <taxon>Streptophyta</taxon>
        <taxon>Embryophyta</taxon>
        <taxon>Tracheophyta</taxon>
        <taxon>Spermatophyta</taxon>
        <taxon>Magnoliopsida</taxon>
        <taxon>Proteales</taxon>
        <taxon>Nelumbonaceae</taxon>
        <taxon>Nelumbo</taxon>
    </lineage>
</organism>
<accession>A0A822XNY6</accession>
<reference evidence="2 3" key="1">
    <citation type="journal article" date="2020" name="Mol. Biol. Evol.">
        <title>Distinct Expression and Methylation Patterns for Genes with Different Fates following a Single Whole-Genome Duplication in Flowering Plants.</title>
        <authorList>
            <person name="Shi T."/>
            <person name="Rahmani R.S."/>
            <person name="Gugger P.F."/>
            <person name="Wang M."/>
            <person name="Li H."/>
            <person name="Zhang Y."/>
            <person name="Li Z."/>
            <person name="Wang Q."/>
            <person name="Van de Peer Y."/>
            <person name="Marchal K."/>
            <person name="Chen J."/>
        </authorList>
    </citation>
    <scope>NUCLEOTIDE SEQUENCE [LARGE SCALE GENOMIC DNA]</scope>
    <source>
        <tissue evidence="2">Leaf</tissue>
    </source>
</reference>
<feature type="transmembrane region" description="Helical" evidence="1">
    <location>
        <begin position="12"/>
        <end position="33"/>
    </location>
</feature>
<dbReference type="Proteomes" id="UP000607653">
    <property type="component" value="Unassembled WGS sequence"/>
</dbReference>
<evidence type="ECO:0000313" key="3">
    <source>
        <dbReference type="Proteomes" id="UP000607653"/>
    </source>
</evidence>
<evidence type="ECO:0000256" key="1">
    <source>
        <dbReference type="SAM" id="Phobius"/>
    </source>
</evidence>
<proteinExistence type="predicted"/>
<keyword evidence="1" id="KW-0472">Membrane</keyword>
<keyword evidence="1" id="KW-0812">Transmembrane</keyword>
<evidence type="ECO:0000313" key="2">
    <source>
        <dbReference type="EMBL" id="DAD20911.1"/>
    </source>
</evidence>
<dbReference type="AlphaFoldDB" id="A0A822XNY6"/>
<keyword evidence="3" id="KW-1185">Reference proteome</keyword>
<comment type="caution">
    <text evidence="2">The sequence shown here is derived from an EMBL/GenBank/DDBJ whole genome shotgun (WGS) entry which is preliminary data.</text>
</comment>
<gene>
    <name evidence="2" type="ORF">HUJ06_022374</name>
</gene>